<evidence type="ECO:0000313" key="1">
    <source>
        <dbReference type="EMBL" id="EXU79080.1"/>
    </source>
</evidence>
<proteinExistence type="predicted"/>
<dbReference type="EMBL" id="JBOK01000021">
    <property type="protein sequence ID" value="EXU79080.1"/>
    <property type="molecule type" value="Genomic_DNA"/>
</dbReference>
<protein>
    <submittedName>
        <fullName evidence="1">Uncharacterized protein</fullName>
    </submittedName>
</protein>
<dbReference type="Proteomes" id="UP000020766">
    <property type="component" value="Unassembled WGS sequence"/>
</dbReference>
<name>A0A014NYV3_9BURK</name>
<organism evidence="1 2">
    <name type="scientific">Comamonas aquatica DA1877</name>
    <dbReference type="NCBI Taxonomy" id="1457173"/>
    <lineage>
        <taxon>Bacteria</taxon>
        <taxon>Pseudomonadati</taxon>
        <taxon>Pseudomonadota</taxon>
        <taxon>Betaproteobacteria</taxon>
        <taxon>Burkholderiales</taxon>
        <taxon>Comamonadaceae</taxon>
        <taxon>Comamonas</taxon>
    </lineage>
</organism>
<gene>
    <name evidence="1" type="ORF">AX13_08260</name>
</gene>
<comment type="caution">
    <text evidence="1">The sequence shown here is derived from an EMBL/GenBank/DDBJ whole genome shotgun (WGS) entry which is preliminary data.</text>
</comment>
<keyword evidence="2" id="KW-1185">Reference proteome</keyword>
<accession>A0A014NYV3</accession>
<reference evidence="1 2" key="1">
    <citation type="submission" date="2014-01" db="EMBL/GenBank/DDBJ databases">
        <title>Interspecies Systems Biology Uncovers Metabolites Affecting C. elegans Gene Expression and Life History Traits.</title>
        <authorList>
            <person name="Watson E."/>
            <person name="Macneil L.T."/>
            <person name="Ritter A.D."/>
            <person name="Yilmaz L.S."/>
            <person name="Rosebrock A.P."/>
            <person name="Caudy A.A."/>
            <person name="Walhout A.J."/>
        </authorList>
    </citation>
    <scope>NUCLEOTIDE SEQUENCE [LARGE SCALE GENOMIC DNA]</scope>
    <source>
        <strain evidence="1 2">DA1877</strain>
    </source>
</reference>
<evidence type="ECO:0000313" key="2">
    <source>
        <dbReference type="Proteomes" id="UP000020766"/>
    </source>
</evidence>
<dbReference type="AlphaFoldDB" id="A0A014NYV3"/>
<sequence length="76" mass="8228">MACRPVLTGLAAYVVSDVLDCAAVCRGFFAKHGFLHHGRPRDWHSDECLECNPMKALAWTAIVNGAVAEPSVAMEL</sequence>